<organism evidence="2 3">
    <name type="scientific">Diploscapter pachys</name>
    <dbReference type="NCBI Taxonomy" id="2018661"/>
    <lineage>
        <taxon>Eukaryota</taxon>
        <taxon>Metazoa</taxon>
        <taxon>Ecdysozoa</taxon>
        <taxon>Nematoda</taxon>
        <taxon>Chromadorea</taxon>
        <taxon>Rhabditida</taxon>
        <taxon>Rhabditina</taxon>
        <taxon>Rhabditomorpha</taxon>
        <taxon>Rhabditoidea</taxon>
        <taxon>Rhabditidae</taxon>
        <taxon>Diploscapter</taxon>
    </lineage>
</organism>
<dbReference type="OrthoDB" id="5814089at2759"/>
<protein>
    <submittedName>
        <fullName evidence="2">Uncharacterized protein</fullName>
    </submittedName>
</protein>
<evidence type="ECO:0000313" key="3">
    <source>
        <dbReference type="Proteomes" id="UP000218231"/>
    </source>
</evidence>
<dbReference type="STRING" id="2018661.A0A2A2JKL8"/>
<comment type="caution">
    <text evidence="2">The sequence shown here is derived from an EMBL/GenBank/DDBJ whole genome shotgun (WGS) entry which is preliminary data.</text>
</comment>
<feature type="region of interest" description="Disordered" evidence="1">
    <location>
        <begin position="25"/>
        <end position="53"/>
    </location>
</feature>
<keyword evidence="3" id="KW-1185">Reference proteome</keyword>
<dbReference type="Proteomes" id="UP000218231">
    <property type="component" value="Unassembled WGS sequence"/>
</dbReference>
<proteinExistence type="predicted"/>
<accession>A0A2A2JKL8</accession>
<name>A0A2A2JKL8_9BILA</name>
<feature type="compositionally biased region" description="Low complexity" evidence="1">
    <location>
        <begin position="28"/>
        <end position="46"/>
    </location>
</feature>
<reference evidence="2 3" key="1">
    <citation type="journal article" date="2017" name="Curr. Biol.">
        <title>Genome architecture and evolution of a unichromosomal asexual nematode.</title>
        <authorList>
            <person name="Fradin H."/>
            <person name="Zegar C."/>
            <person name="Gutwein M."/>
            <person name="Lucas J."/>
            <person name="Kovtun M."/>
            <person name="Corcoran D."/>
            <person name="Baugh L.R."/>
            <person name="Kiontke K."/>
            <person name="Gunsalus K."/>
            <person name="Fitch D.H."/>
            <person name="Piano F."/>
        </authorList>
    </citation>
    <scope>NUCLEOTIDE SEQUENCE [LARGE SCALE GENOMIC DNA]</scope>
    <source>
        <strain evidence="2">PF1309</strain>
    </source>
</reference>
<sequence length="202" mass="21699">MTDCPMEKKPRLWNPGIDSVEVVDFSKESTPASKPSSPESKSGLKPNSPTFGPLPLNPQAATFLQNYLQIAPLFMRIQQQKNLEDFISSRRSSLSSLQTPTISPLTPPSLPSFDPYQLPLIANRQPPVPIPIIPTSTTSPTTVIPTPISLPIPLPQPSATATVSSVSSANPIVQSVLGLPILNENCCAVCGASFRQEIAKFI</sequence>
<dbReference type="AlphaFoldDB" id="A0A2A2JKL8"/>
<evidence type="ECO:0000313" key="2">
    <source>
        <dbReference type="EMBL" id="PAV62268.1"/>
    </source>
</evidence>
<dbReference type="EMBL" id="LIAE01010380">
    <property type="protein sequence ID" value="PAV62268.1"/>
    <property type="molecule type" value="Genomic_DNA"/>
</dbReference>
<gene>
    <name evidence="2" type="ORF">WR25_05737</name>
</gene>
<evidence type="ECO:0000256" key="1">
    <source>
        <dbReference type="SAM" id="MobiDB-lite"/>
    </source>
</evidence>